<reference evidence="3" key="1">
    <citation type="journal article" date="2012" name="MBio">
        <title>Comparative genome analysis of Trichophyton rubrum and related dermatophytes reveals candidate genes involved in infection.</title>
        <authorList>
            <person name="Martinez D.A."/>
            <person name="Oliver B.G."/>
            <person name="Graeser Y."/>
            <person name="Goldberg J.M."/>
            <person name="Li W."/>
            <person name="Martinez-Rossi N.M."/>
            <person name="Monod M."/>
            <person name="Shelest E."/>
            <person name="Barton R.C."/>
            <person name="Birch E."/>
            <person name="Brakhage A.A."/>
            <person name="Chen Z."/>
            <person name="Gurr S.J."/>
            <person name="Heiman D."/>
            <person name="Heitman J."/>
            <person name="Kosti I."/>
            <person name="Rossi A."/>
            <person name="Saif S."/>
            <person name="Samalova M."/>
            <person name="Saunders C.W."/>
            <person name="Shea T."/>
            <person name="Summerbell R.C."/>
            <person name="Xu J."/>
            <person name="Young S."/>
            <person name="Zeng Q."/>
            <person name="Birren B.W."/>
            <person name="Cuomo C.A."/>
            <person name="White T.C."/>
        </authorList>
    </citation>
    <scope>NUCLEOTIDE SEQUENCE [LARGE SCALE GENOMIC DNA]</scope>
    <source>
        <strain evidence="3">ATCC MYA-4606 / CBS 127.97</strain>
    </source>
</reference>
<accession>F2PJW6</accession>
<organism evidence="2 3">
    <name type="scientific">Trichophyton equinum (strain ATCC MYA-4606 / CBS 127.97)</name>
    <name type="common">Horse ringworm fungus</name>
    <dbReference type="NCBI Taxonomy" id="559882"/>
    <lineage>
        <taxon>Eukaryota</taxon>
        <taxon>Fungi</taxon>
        <taxon>Dikarya</taxon>
        <taxon>Ascomycota</taxon>
        <taxon>Pezizomycotina</taxon>
        <taxon>Eurotiomycetes</taxon>
        <taxon>Eurotiomycetidae</taxon>
        <taxon>Onygenales</taxon>
        <taxon>Arthrodermataceae</taxon>
        <taxon>Trichophyton</taxon>
    </lineage>
</organism>
<sequence>MYGLRSSRDSTSTPKSNRPAGMRSQAWRGAPSYSQGIEPFQPQPVDGESMRVEERPSKRQKKGGKKQKKGERKSSTESPTRSVANPPAHRDPFFAFCPGRSRLVCVAAELELGAADKTDGQTVVVAAPEELESLVESLAGYLYLVDEDVDCRRR</sequence>
<feature type="compositionally biased region" description="Basic residues" evidence="1">
    <location>
        <begin position="58"/>
        <end position="71"/>
    </location>
</feature>
<evidence type="ECO:0000313" key="2">
    <source>
        <dbReference type="EMBL" id="EGE02184.1"/>
    </source>
</evidence>
<dbReference type="HOGENOM" id="CLU_1705505_0_0_1"/>
<evidence type="ECO:0000313" key="3">
    <source>
        <dbReference type="Proteomes" id="UP000009169"/>
    </source>
</evidence>
<evidence type="ECO:0000256" key="1">
    <source>
        <dbReference type="SAM" id="MobiDB-lite"/>
    </source>
</evidence>
<protein>
    <submittedName>
        <fullName evidence="2">Uncharacterized protein</fullName>
    </submittedName>
</protein>
<dbReference type="EMBL" id="DS995721">
    <property type="protein sequence ID" value="EGE02184.1"/>
    <property type="molecule type" value="Genomic_DNA"/>
</dbReference>
<feature type="region of interest" description="Disordered" evidence="1">
    <location>
        <begin position="1"/>
        <end position="91"/>
    </location>
</feature>
<feature type="compositionally biased region" description="Basic and acidic residues" evidence="1">
    <location>
        <begin position="48"/>
        <end position="57"/>
    </location>
</feature>
<dbReference type="Proteomes" id="UP000009169">
    <property type="component" value="Unassembled WGS sequence"/>
</dbReference>
<gene>
    <name evidence="2" type="ORF">TEQG_01223</name>
</gene>
<dbReference type="VEuPathDB" id="FungiDB:TEQG_01223"/>
<proteinExistence type="predicted"/>
<keyword evidence="3" id="KW-1185">Reference proteome</keyword>
<name>F2PJW6_TRIEC</name>
<dbReference type="AlphaFoldDB" id="F2PJW6"/>